<sequence length="17" mass="2104">MYRDLWMFPITKTSTDV</sequence>
<reference evidence="1" key="1">
    <citation type="submission" date="2014-09" db="EMBL/GenBank/DDBJ databases">
        <authorList>
            <person name="Magalhaes I.L.F."/>
            <person name="Oliveira U."/>
            <person name="Santos F.R."/>
            <person name="Vidigal T.H.D.A."/>
            <person name="Brescovit A.D."/>
            <person name="Santos A.J."/>
        </authorList>
    </citation>
    <scope>NUCLEOTIDE SEQUENCE</scope>
    <source>
        <tissue evidence="1">Shoot tissue taken approximately 20 cm above the soil surface</tissue>
    </source>
</reference>
<accession>A0A0A8ZRS3</accession>
<evidence type="ECO:0000313" key="1">
    <source>
        <dbReference type="EMBL" id="JAD37522.1"/>
    </source>
</evidence>
<dbReference type="EMBL" id="GBRH01260373">
    <property type="protein sequence ID" value="JAD37522.1"/>
    <property type="molecule type" value="Transcribed_RNA"/>
</dbReference>
<reference evidence="1" key="2">
    <citation type="journal article" date="2015" name="Data Brief">
        <title>Shoot transcriptome of the giant reed, Arundo donax.</title>
        <authorList>
            <person name="Barrero R.A."/>
            <person name="Guerrero F.D."/>
            <person name="Moolhuijzen P."/>
            <person name="Goolsby J.A."/>
            <person name="Tidwell J."/>
            <person name="Bellgard S.E."/>
            <person name="Bellgard M.I."/>
        </authorList>
    </citation>
    <scope>NUCLEOTIDE SEQUENCE</scope>
    <source>
        <tissue evidence="1">Shoot tissue taken approximately 20 cm above the soil surface</tissue>
    </source>
</reference>
<organism evidence="1">
    <name type="scientific">Arundo donax</name>
    <name type="common">Giant reed</name>
    <name type="synonym">Donax arundinaceus</name>
    <dbReference type="NCBI Taxonomy" id="35708"/>
    <lineage>
        <taxon>Eukaryota</taxon>
        <taxon>Viridiplantae</taxon>
        <taxon>Streptophyta</taxon>
        <taxon>Embryophyta</taxon>
        <taxon>Tracheophyta</taxon>
        <taxon>Spermatophyta</taxon>
        <taxon>Magnoliopsida</taxon>
        <taxon>Liliopsida</taxon>
        <taxon>Poales</taxon>
        <taxon>Poaceae</taxon>
        <taxon>PACMAD clade</taxon>
        <taxon>Arundinoideae</taxon>
        <taxon>Arundineae</taxon>
        <taxon>Arundo</taxon>
    </lineage>
</organism>
<protein>
    <submittedName>
        <fullName evidence="1">Uncharacterized protein</fullName>
    </submittedName>
</protein>
<proteinExistence type="predicted"/>
<name>A0A0A8ZRS3_ARUDO</name>
<dbReference type="AlphaFoldDB" id="A0A0A8ZRS3"/>